<organism evidence="2 3">
    <name type="scientific">Fusarium agapanthi</name>
    <dbReference type="NCBI Taxonomy" id="1803897"/>
    <lineage>
        <taxon>Eukaryota</taxon>
        <taxon>Fungi</taxon>
        <taxon>Dikarya</taxon>
        <taxon>Ascomycota</taxon>
        <taxon>Pezizomycotina</taxon>
        <taxon>Sordariomycetes</taxon>
        <taxon>Hypocreomycetidae</taxon>
        <taxon>Hypocreales</taxon>
        <taxon>Nectriaceae</taxon>
        <taxon>Fusarium</taxon>
        <taxon>Fusarium fujikuroi species complex</taxon>
    </lineage>
</organism>
<name>A0A9P5BH66_9HYPO</name>
<dbReference type="Proteomes" id="UP000737391">
    <property type="component" value="Unassembled WGS sequence"/>
</dbReference>
<dbReference type="EMBL" id="LUFC02000198">
    <property type="protein sequence ID" value="KAF4500395.1"/>
    <property type="molecule type" value="Genomic_DNA"/>
</dbReference>
<evidence type="ECO:0000256" key="1">
    <source>
        <dbReference type="PROSITE-ProRule" id="PRU00023"/>
    </source>
</evidence>
<dbReference type="PROSITE" id="PS50088">
    <property type="entry name" value="ANK_REPEAT"/>
    <property type="match status" value="1"/>
</dbReference>
<dbReference type="InterPro" id="IPR036770">
    <property type="entry name" value="Ankyrin_rpt-contain_sf"/>
</dbReference>
<dbReference type="AlphaFoldDB" id="A0A9P5BH66"/>
<dbReference type="InterPro" id="IPR002110">
    <property type="entry name" value="Ankyrin_rpt"/>
</dbReference>
<dbReference type="OrthoDB" id="2157530at2759"/>
<dbReference type="PROSITE" id="PS50297">
    <property type="entry name" value="ANK_REP_REGION"/>
    <property type="match status" value="1"/>
</dbReference>
<feature type="repeat" description="ANK" evidence="1">
    <location>
        <begin position="137"/>
        <end position="169"/>
    </location>
</feature>
<dbReference type="SUPFAM" id="SSF48403">
    <property type="entry name" value="Ankyrin repeat"/>
    <property type="match status" value="1"/>
</dbReference>
<evidence type="ECO:0000313" key="2">
    <source>
        <dbReference type="EMBL" id="KAF4500395.1"/>
    </source>
</evidence>
<proteinExistence type="predicted"/>
<gene>
    <name evidence="2" type="ORF">FAGAP_3422</name>
</gene>
<accession>A0A9P5BH66</accession>
<keyword evidence="1" id="KW-0040">ANK repeat</keyword>
<protein>
    <submittedName>
        <fullName evidence="2">Heterokaryon incompatibility het-6</fullName>
    </submittedName>
</protein>
<evidence type="ECO:0000313" key="3">
    <source>
        <dbReference type="Proteomes" id="UP000737391"/>
    </source>
</evidence>
<comment type="caution">
    <text evidence="2">The sequence shown here is derived from an EMBL/GenBank/DDBJ whole genome shotgun (WGS) entry which is preliminary data.</text>
</comment>
<dbReference type="Pfam" id="PF12796">
    <property type="entry name" value="Ank_2"/>
    <property type="match status" value="1"/>
</dbReference>
<dbReference type="Gene3D" id="1.25.40.20">
    <property type="entry name" value="Ankyrin repeat-containing domain"/>
    <property type="match status" value="1"/>
</dbReference>
<keyword evidence="3" id="KW-1185">Reference proteome</keyword>
<dbReference type="SMART" id="SM00248">
    <property type="entry name" value="ANK"/>
    <property type="match status" value="2"/>
</dbReference>
<reference evidence="2" key="1">
    <citation type="submission" date="2020-01" db="EMBL/GenBank/DDBJ databases">
        <title>Identification and distribution of gene clusters putatively required for synthesis of sphingolipid metabolism inhibitors in phylogenetically diverse species of the filamentous fungus Fusarium.</title>
        <authorList>
            <person name="Kim H.-S."/>
            <person name="Busman M."/>
            <person name="Brown D.W."/>
            <person name="Divon H."/>
            <person name="Uhlig S."/>
            <person name="Proctor R.H."/>
        </authorList>
    </citation>
    <scope>NUCLEOTIDE SEQUENCE</scope>
    <source>
        <strain evidence="2">NRRL 31653</strain>
    </source>
</reference>
<sequence>MASPEEIAGKWFLSLCSRKNSAERDQLLTHLEKIKFDEFFTLHGRSPVFKTYHVEAVRRCLARELRVDYPMARALLEKDETGDLFVGERDLLQVAIKRVRIDPRYLGEDLKKSNPELLEMVKLLMSHGAAVNCFDDKGYSPLVYTCMLGYQELFRFLIEAGADISTDQQRKSPEQLAKILKAAKDGKTVEDEPKEQVNLLQVTLDALISPQEIVDMTWVGWPPGVNFDIPLWDLNIKAT</sequence>